<reference evidence="2 3" key="1">
    <citation type="journal article" date="2019" name="Int. J. Syst. Evol. Microbiol.">
        <title>The Global Catalogue of Microorganisms (GCM) 10K type strain sequencing project: providing services to taxonomists for standard genome sequencing and annotation.</title>
        <authorList>
            <consortium name="The Broad Institute Genomics Platform"/>
            <consortium name="The Broad Institute Genome Sequencing Center for Infectious Disease"/>
            <person name="Wu L."/>
            <person name="Ma J."/>
        </authorList>
    </citation>
    <scope>NUCLEOTIDE SEQUENCE [LARGE SCALE GENOMIC DNA]</scope>
    <source>
        <strain evidence="2 3">JCM 16114</strain>
    </source>
</reference>
<keyword evidence="3" id="KW-1185">Reference proteome</keyword>
<dbReference type="Pfam" id="PF09346">
    <property type="entry name" value="SMI1_KNR4"/>
    <property type="match status" value="1"/>
</dbReference>
<evidence type="ECO:0000313" key="3">
    <source>
        <dbReference type="Proteomes" id="UP001499843"/>
    </source>
</evidence>
<dbReference type="InterPro" id="IPR018958">
    <property type="entry name" value="Knr4/Smi1-like_dom"/>
</dbReference>
<dbReference type="SMART" id="SM00860">
    <property type="entry name" value="SMI1_KNR4"/>
    <property type="match status" value="1"/>
</dbReference>
<protein>
    <recommendedName>
        <fullName evidence="1">Knr4/Smi1-like domain-containing protein</fullName>
    </recommendedName>
</protein>
<dbReference type="InterPro" id="IPR037883">
    <property type="entry name" value="Knr4/Smi1-like_sf"/>
</dbReference>
<feature type="domain" description="Knr4/Smi1-like" evidence="1">
    <location>
        <begin position="2"/>
        <end position="117"/>
    </location>
</feature>
<gene>
    <name evidence="2" type="ORF">GCM10009850_029810</name>
</gene>
<name>A0ABN3CDR1_9ACTN</name>
<accession>A0ABN3CDR1</accession>
<organism evidence="2 3">
    <name type="scientific">Nonomuraea monospora</name>
    <dbReference type="NCBI Taxonomy" id="568818"/>
    <lineage>
        <taxon>Bacteria</taxon>
        <taxon>Bacillati</taxon>
        <taxon>Actinomycetota</taxon>
        <taxon>Actinomycetes</taxon>
        <taxon>Streptosporangiales</taxon>
        <taxon>Streptosporangiaceae</taxon>
        <taxon>Nonomuraea</taxon>
    </lineage>
</organism>
<dbReference type="EMBL" id="BAAAQX010000006">
    <property type="protein sequence ID" value="GAA2207523.1"/>
    <property type="molecule type" value="Genomic_DNA"/>
</dbReference>
<dbReference type="SUPFAM" id="SSF160631">
    <property type="entry name" value="SMI1/KNR4-like"/>
    <property type="match status" value="1"/>
</dbReference>
<evidence type="ECO:0000259" key="1">
    <source>
        <dbReference type="SMART" id="SM00860"/>
    </source>
</evidence>
<evidence type="ECO:0000313" key="2">
    <source>
        <dbReference type="EMBL" id="GAA2207523.1"/>
    </source>
</evidence>
<dbReference type="Gene3D" id="3.40.1580.10">
    <property type="entry name" value="SMI1/KNR4-like"/>
    <property type="match status" value="1"/>
</dbReference>
<dbReference type="RefSeq" id="WP_344474794.1">
    <property type="nucleotide sequence ID" value="NZ_BAAAQX010000006.1"/>
</dbReference>
<proteinExistence type="predicted"/>
<dbReference type="Proteomes" id="UP001499843">
    <property type="component" value="Unassembled WGS sequence"/>
</dbReference>
<sequence length="133" mass="14885">MEADEARIQDAEQRLGVRFPDDYRSFLTAEGAVGRVVESAGNYLRLQPLEELVAVNAAGEMQTRFPGAVAIGDDGSRELLVYDFRKDPPPLLLLDVTAEDWHAGLYQAGSFTEFLRLFSRRGWNWGPPEAVTR</sequence>
<comment type="caution">
    <text evidence="2">The sequence shown here is derived from an EMBL/GenBank/DDBJ whole genome shotgun (WGS) entry which is preliminary data.</text>
</comment>